<dbReference type="HAMAP" id="MF_00445">
    <property type="entry name" value="NDH1_NuoN_1"/>
    <property type="match status" value="1"/>
</dbReference>
<comment type="subcellular location">
    <subcellularLocation>
        <location evidence="1">Membrane</location>
        <topology evidence="1">Multi-pass membrane protein</topology>
    </subcellularLocation>
</comment>
<feature type="transmembrane region" description="Helical" evidence="5">
    <location>
        <begin position="301"/>
        <end position="319"/>
    </location>
</feature>
<evidence type="ECO:0000313" key="9">
    <source>
        <dbReference type="EMBL" id="CAB4892156.1"/>
    </source>
</evidence>
<evidence type="ECO:0000313" key="7">
    <source>
        <dbReference type="EMBL" id="CAB4532790.1"/>
    </source>
</evidence>
<dbReference type="InterPro" id="IPR001750">
    <property type="entry name" value="ND/Mrp_TM"/>
</dbReference>
<feature type="transmembrane region" description="Helical" evidence="5">
    <location>
        <begin position="396"/>
        <end position="418"/>
    </location>
</feature>
<evidence type="ECO:0000256" key="1">
    <source>
        <dbReference type="ARBA" id="ARBA00004141"/>
    </source>
</evidence>
<dbReference type="Pfam" id="PF00361">
    <property type="entry name" value="Proton_antipo_M"/>
    <property type="match status" value="1"/>
</dbReference>
<organism evidence="8">
    <name type="scientific">freshwater metagenome</name>
    <dbReference type="NCBI Taxonomy" id="449393"/>
    <lineage>
        <taxon>unclassified sequences</taxon>
        <taxon>metagenomes</taxon>
        <taxon>ecological metagenomes</taxon>
    </lineage>
</organism>
<keyword evidence="4 5" id="KW-0472">Membrane</keyword>
<keyword evidence="2 5" id="KW-0812">Transmembrane</keyword>
<evidence type="ECO:0000256" key="5">
    <source>
        <dbReference type="SAM" id="Phobius"/>
    </source>
</evidence>
<feature type="transmembrane region" description="Helical" evidence="5">
    <location>
        <begin position="57"/>
        <end position="79"/>
    </location>
</feature>
<sequence length="515" mass="54176">MIALIVQDAPIETLVAEASTGTPEIIFSAIAPNLILMLGGVLLLTVVSLMRGKSPSWFPAVWTVVTATLAIVALFPLWARVQDEGAQTVMAGAVGLDGFSLFVTGIICLSVIMGALLLEGYVRREGIEGAEWYVLLLLSASGGVTMASANDLIVMFIGLEILSVAAYVLTAMHSKRISSQEAGLKYFVLGAFSSAFLLYGIALTYGATGSTNLVQIQRFLSDTVLTQNGLLLAGFAFMLIGFGFKVGAAPFHTWAPDVYQGAPSPVTAYMASGIKAAGFAGLLRVFVVTFGPTYGPDWRPMVYALAVLSLLVGSFMAIVQTNVKRMLAYSSISHAGFILVAVEASSTQGTSAALFYLLAYTFMVTGSFAIVTIMGRTGDGTHALDDYRGLGRARPGLALIFTVFLLAQAGVPFTAGFLSKFYVINSVVAEGQYALAVIAMVSAVVAAFLYLRVVVAMYFSEDAAAEMMESRIKIPAGASIALVIAVIGTLWLGIVPGAITDVANDAVAQLVAFRS</sequence>
<feature type="transmembrane region" description="Helical" evidence="5">
    <location>
        <begin position="433"/>
        <end position="459"/>
    </location>
</feature>
<feature type="transmembrane region" description="Helical" evidence="5">
    <location>
        <begin position="354"/>
        <end position="375"/>
    </location>
</feature>
<feature type="transmembrane region" description="Helical" evidence="5">
    <location>
        <begin position="225"/>
        <end position="244"/>
    </location>
</feature>
<feature type="transmembrane region" description="Helical" evidence="5">
    <location>
        <begin position="480"/>
        <end position="499"/>
    </location>
</feature>
<name>A0A6J6TM56_9ZZZZ</name>
<dbReference type="InterPro" id="IPR010096">
    <property type="entry name" value="NADH-Q_OxRdtase_suN/2"/>
</dbReference>
<evidence type="ECO:0000313" key="8">
    <source>
        <dbReference type="EMBL" id="CAB4747647.1"/>
    </source>
</evidence>
<evidence type="ECO:0000259" key="6">
    <source>
        <dbReference type="Pfam" id="PF00361"/>
    </source>
</evidence>
<evidence type="ECO:0000256" key="4">
    <source>
        <dbReference type="ARBA" id="ARBA00023136"/>
    </source>
</evidence>
<feature type="transmembrane region" description="Helical" evidence="5">
    <location>
        <begin position="184"/>
        <end position="205"/>
    </location>
</feature>
<proteinExistence type="inferred from homology"/>
<dbReference type="NCBIfam" id="TIGR01770">
    <property type="entry name" value="NDH_I_N"/>
    <property type="match status" value="1"/>
</dbReference>
<keyword evidence="3 5" id="KW-1133">Transmembrane helix</keyword>
<accession>A0A6J6TM56</accession>
<feature type="transmembrane region" description="Helical" evidence="5">
    <location>
        <begin position="276"/>
        <end position="295"/>
    </location>
</feature>
<dbReference type="EMBL" id="CAEZSF010000032">
    <property type="protein sequence ID" value="CAB4532790.1"/>
    <property type="molecule type" value="Genomic_DNA"/>
</dbReference>
<gene>
    <name evidence="7" type="ORF">UFOPK1358_00517</name>
    <name evidence="8" type="ORF">UFOPK2766_01456</name>
    <name evidence="9" type="ORF">UFOPK3519_00345</name>
</gene>
<dbReference type="EMBL" id="CAEZYU010000068">
    <property type="protein sequence ID" value="CAB4747647.1"/>
    <property type="molecule type" value="Genomic_DNA"/>
</dbReference>
<feature type="domain" description="NADH:quinone oxidoreductase/Mrp antiporter transmembrane" evidence="6">
    <location>
        <begin position="149"/>
        <end position="444"/>
    </location>
</feature>
<evidence type="ECO:0000256" key="2">
    <source>
        <dbReference type="ARBA" id="ARBA00022692"/>
    </source>
</evidence>
<evidence type="ECO:0000256" key="3">
    <source>
        <dbReference type="ARBA" id="ARBA00022989"/>
    </source>
</evidence>
<dbReference type="GO" id="GO:0016020">
    <property type="term" value="C:membrane"/>
    <property type="evidence" value="ECO:0007669"/>
    <property type="project" value="UniProtKB-SubCell"/>
</dbReference>
<feature type="transmembrane region" description="Helical" evidence="5">
    <location>
        <begin position="25"/>
        <end position="50"/>
    </location>
</feature>
<dbReference type="EMBL" id="CAFBMG010000016">
    <property type="protein sequence ID" value="CAB4892156.1"/>
    <property type="molecule type" value="Genomic_DNA"/>
</dbReference>
<reference evidence="8" key="1">
    <citation type="submission" date="2020-05" db="EMBL/GenBank/DDBJ databases">
        <authorList>
            <person name="Chiriac C."/>
            <person name="Salcher M."/>
            <person name="Ghai R."/>
            <person name="Kavagutti S V."/>
        </authorList>
    </citation>
    <scope>NUCLEOTIDE SEQUENCE</scope>
</reference>
<dbReference type="AlphaFoldDB" id="A0A6J6TM56"/>
<feature type="transmembrane region" description="Helical" evidence="5">
    <location>
        <begin position="153"/>
        <end position="172"/>
    </location>
</feature>
<feature type="transmembrane region" description="Helical" evidence="5">
    <location>
        <begin position="99"/>
        <end position="118"/>
    </location>
</feature>
<dbReference type="PANTHER" id="PTHR22773">
    <property type="entry name" value="NADH DEHYDROGENASE"/>
    <property type="match status" value="1"/>
</dbReference>
<dbReference type="GO" id="GO:0042773">
    <property type="term" value="P:ATP synthesis coupled electron transport"/>
    <property type="evidence" value="ECO:0007669"/>
    <property type="project" value="InterPro"/>
</dbReference>
<dbReference type="GO" id="GO:0008137">
    <property type="term" value="F:NADH dehydrogenase (ubiquinone) activity"/>
    <property type="evidence" value="ECO:0007669"/>
    <property type="project" value="InterPro"/>
</dbReference>
<protein>
    <submittedName>
        <fullName evidence="8">Unannotated protein</fullName>
    </submittedName>
</protein>